<evidence type="ECO:0000313" key="3">
    <source>
        <dbReference type="Proteomes" id="UP000051952"/>
    </source>
</evidence>
<gene>
    <name evidence="2" type="ORF">BSAL_53655</name>
</gene>
<reference evidence="3" key="1">
    <citation type="submission" date="2015-09" db="EMBL/GenBank/DDBJ databases">
        <authorList>
            <consortium name="Pathogen Informatics"/>
        </authorList>
    </citation>
    <scope>NUCLEOTIDE SEQUENCE [LARGE SCALE GENOMIC DNA]</scope>
    <source>
        <strain evidence="3">Lake Konstanz</strain>
    </source>
</reference>
<evidence type="ECO:0000313" key="2">
    <source>
        <dbReference type="EMBL" id="CUE71794.1"/>
    </source>
</evidence>
<feature type="non-terminal residue" evidence="2">
    <location>
        <position position="1"/>
    </location>
</feature>
<feature type="transmembrane region" description="Helical" evidence="1">
    <location>
        <begin position="308"/>
        <end position="330"/>
    </location>
</feature>
<keyword evidence="1" id="KW-1133">Transmembrane helix</keyword>
<dbReference type="VEuPathDB" id="TriTrypDB:BSAL_53655"/>
<feature type="transmembrane region" description="Helical" evidence="1">
    <location>
        <begin position="150"/>
        <end position="175"/>
    </location>
</feature>
<evidence type="ECO:0000256" key="1">
    <source>
        <dbReference type="SAM" id="Phobius"/>
    </source>
</evidence>
<keyword evidence="1" id="KW-0472">Membrane</keyword>
<proteinExistence type="predicted"/>
<keyword evidence="1 2" id="KW-0812">Transmembrane</keyword>
<dbReference type="EMBL" id="CYKH01000113">
    <property type="protein sequence ID" value="CUE71794.1"/>
    <property type="molecule type" value="Genomic_DNA"/>
</dbReference>
<feature type="transmembrane region" description="Helical" evidence="1">
    <location>
        <begin position="486"/>
        <end position="510"/>
    </location>
</feature>
<feature type="transmembrane region" description="Helical" evidence="1">
    <location>
        <begin position="393"/>
        <end position="416"/>
    </location>
</feature>
<dbReference type="Proteomes" id="UP000051952">
    <property type="component" value="Unassembled WGS sequence"/>
</dbReference>
<sequence length="591" mass="64042">AFLAVTTNDAKYALWNTSASLSEVRGASVVRIDGCTFKNTTTPIFGNAVLWTQVGNKRPTVSLGCNQRSEPTASALFRTVVRADVLGRTTTSDVVGSPIITFGAGDTTPFSSPFLPHVVCNALQPATITESHLPPTQTTPPSSIATSTNILVTTVMFVQVSMPVSSVAATLIHSIQATTMIRRKRVVCGEQIQIRETTSSSNDDSENSLCCDFGTSPTQLTIGDEDALLMRKFIGALVGNTILVFGGSLLKGLVARVLGPHLPTFLQYLLGRPLGPIATVWGPLMTFLSPTLSAAVAIIFLPSTSSGFVPLGIVFICALSIPWVVSFYGLCWRRNQPYPLRGLPPKGRLQRNFKQKLLEPNELLDAPIAVRRYARQLLRAYGPVIDGYTARCYWYFNVETLFAFMNGIVMGLAYNEAVRTPCSMWTDWLLYALGVLEPTVALVVRPFAVLLDVVGLVLVVGLSTLSQLVMLVTSPNDAAADSVADVLALISIVVELLLVVFGLICVAVVGPSRWVHILTSSATDEIAPHASQSTASRYRLIAESTDAGQLPLRRQPHRRSASSSQRHSLVYLTEEQQHHALQELLRLIVEP</sequence>
<protein>
    <submittedName>
        <fullName evidence="2">Transmembrane protein, putative</fullName>
    </submittedName>
</protein>
<keyword evidence="3" id="KW-1185">Reference proteome</keyword>
<name>A0A0S4IIG7_BODSA</name>
<feature type="transmembrane region" description="Helical" evidence="1">
    <location>
        <begin position="237"/>
        <end position="258"/>
    </location>
</feature>
<accession>A0A0S4IIG7</accession>
<organism evidence="2 3">
    <name type="scientific">Bodo saltans</name>
    <name type="common">Flagellated protozoan</name>
    <dbReference type="NCBI Taxonomy" id="75058"/>
    <lineage>
        <taxon>Eukaryota</taxon>
        <taxon>Discoba</taxon>
        <taxon>Euglenozoa</taxon>
        <taxon>Kinetoplastea</taxon>
        <taxon>Metakinetoplastina</taxon>
        <taxon>Eubodonida</taxon>
        <taxon>Bodonidae</taxon>
        <taxon>Bodo</taxon>
    </lineage>
</organism>
<feature type="transmembrane region" description="Helical" evidence="1">
    <location>
        <begin position="453"/>
        <end position="474"/>
    </location>
</feature>
<feature type="transmembrane region" description="Helical" evidence="1">
    <location>
        <begin position="278"/>
        <end position="301"/>
    </location>
</feature>
<dbReference type="AlphaFoldDB" id="A0A0S4IIG7"/>